<evidence type="ECO:0000256" key="1">
    <source>
        <dbReference type="SAM" id="Phobius"/>
    </source>
</evidence>
<keyword evidence="4" id="KW-1185">Reference proteome</keyword>
<dbReference type="InterPro" id="IPR003675">
    <property type="entry name" value="Rce1/LyrA-like_dom"/>
</dbReference>
<feature type="transmembrane region" description="Helical" evidence="1">
    <location>
        <begin position="172"/>
        <end position="192"/>
    </location>
</feature>
<feature type="transmembrane region" description="Helical" evidence="1">
    <location>
        <begin position="65"/>
        <end position="86"/>
    </location>
</feature>
<dbReference type="STRING" id="1926881.BTJ39_08495"/>
<evidence type="ECO:0000259" key="2">
    <source>
        <dbReference type="Pfam" id="PF02517"/>
    </source>
</evidence>
<dbReference type="GO" id="GO:0006508">
    <property type="term" value="P:proteolysis"/>
    <property type="evidence" value="ECO:0007669"/>
    <property type="project" value="UniProtKB-KW"/>
</dbReference>
<keyword evidence="1" id="KW-0812">Transmembrane</keyword>
<sequence>MWDLLALALLLLRFSKKCGLIVLAVVIMMGCSVGVLDWVALAWIAATGVLLLIHAYAKPYRLCSLLTETLLVADAVALMLHLVPGFHNLRLLDGVHVSPDSLPFTLYYNFDKALVPFILLGCLSTLFVTKRHHRVSWQWLLLVAAVPALLWLATLLGGLRAEFHVPEWLPEFTLANIFFVSLAEEALFRGYLQQRLARVAHPAAALVVSALFFGAMHFQGGMMLVLFASLAGMIYGIAWMWSGRLWVAVLFHFGLNLMQLLFFTYPALRHLP</sequence>
<name>A0A1S8YMR8_9GAMM</name>
<dbReference type="OrthoDB" id="5322702at2"/>
<feature type="transmembrane region" description="Helical" evidence="1">
    <location>
        <begin position="139"/>
        <end position="160"/>
    </location>
</feature>
<gene>
    <name evidence="3" type="ORF">BTJ39_08495</name>
</gene>
<keyword evidence="3" id="KW-0378">Hydrolase</keyword>
<dbReference type="GO" id="GO:0080120">
    <property type="term" value="P:CAAX-box protein maturation"/>
    <property type="evidence" value="ECO:0007669"/>
    <property type="project" value="UniProtKB-ARBA"/>
</dbReference>
<keyword evidence="1" id="KW-1133">Transmembrane helix</keyword>
<dbReference type="GO" id="GO:0004175">
    <property type="term" value="F:endopeptidase activity"/>
    <property type="evidence" value="ECO:0007669"/>
    <property type="project" value="UniProtKB-ARBA"/>
</dbReference>
<feature type="transmembrane region" description="Helical" evidence="1">
    <location>
        <begin position="199"/>
        <end position="216"/>
    </location>
</feature>
<feature type="transmembrane region" description="Helical" evidence="1">
    <location>
        <begin position="25"/>
        <end position="53"/>
    </location>
</feature>
<dbReference type="AlphaFoldDB" id="A0A1S8YMR8"/>
<feature type="domain" description="CAAX prenyl protease 2/Lysostaphin resistance protein A-like" evidence="2">
    <location>
        <begin position="169"/>
        <end position="258"/>
    </location>
</feature>
<dbReference type="Proteomes" id="UP000190667">
    <property type="component" value="Unassembled WGS sequence"/>
</dbReference>
<dbReference type="Pfam" id="PF02517">
    <property type="entry name" value="Rce1-like"/>
    <property type="match status" value="1"/>
</dbReference>
<dbReference type="EMBL" id="MRUL01000004">
    <property type="protein sequence ID" value="OON40441.1"/>
    <property type="molecule type" value="Genomic_DNA"/>
</dbReference>
<dbReference type="RefSeq" id="WP_078002252.1">
    <property type="nucleotide sequence ID" value="NZ_MRUL01000004.1"/>
</dbReference>
<organism evidence="3 4">
    <name type="scientific">Izhakiella australiensis</name>
    <dbReference type="NCBI Taxonomy" id="1926881"/>
    <lineage>
        <taxon>Bacteria</taxon>
        <taxon>Pseudomonadati</taxon>
        <taxon>Pseudomonadota</taxon>
        <taxon>Gammaproteobacteria</taxon>
        <taxon>Enterobacterales</taxon>
        <taxon>Erwiniaceae</taxon>
        <taxon>Izhakiella</taxon>
    </lineage>
</organism>
<proteinExistence type="predicted"/>
<protein>
    <submittedName>
        <fullName evidence="3">CAAX protease family protein</fullName>
    </submittedName>
</protein>
<feature type="transmembrane region" description="Helical" evidence="1">
    <location>
        <begin position="248"/>
        <end position="268"/>
    </location>
</feature>
<feature type="transmembrane region" description="Helical" evidence="1">
    <location>
        <begin position="106"/>
        <end position="127"/>
    </location>
</feature>
<evidence type="ECO:0000313" key="3">
    <source>
        <dbReference type="EMBL" id="OON40441.1"/>
    </source>
</evidence>
<evidence type="ECO:0000313" key="4">
    <source>
        <dbReference type="Proteomes" id="UP000190667"/>
    </source>
</evidence>
<feature type="transmembrane region" description="Helical" evidence="1">
    <location>
        <begin position="222"/>
        <end position="241"/>
    </location>
</feature>
<accession>A0A1S8YMR8</accession>
<comment type="caution">
    <text evidence="3">The sequence shown here is derived from an EMBL/GenBank/DDBJ whole genome shotgun (WGS) entry which is preliminary data.</text>
</comment>
<reference evidence="3 4" key="1">
    <citation type="submission" date="2016-12" db="EMBL/GenBank/DDBJ databases">
        <title>Izhakiella australiana sp. nov. of genus Izhakiella isolated from Australian desert.</title>
        <authorList>
            <person name="Ji M."/>
        </authorList>
    </citation>
    <scope>NUCLEOTIDE SEQUENCE [LARGE SCALE GENOMIC DNA]</scope>
    <source>
        <strain evidence="3 4">D4N98</strain>
    </source>
</reference>
<keyword evidence="3" id="KW-0645">Protease</keyword>
<keyword evidence="1" id="KW-0472">Membrane</keyword>